<dbReference type="EMBL" id="BLAD01000035">
    <property type="protein sequence ID" value="GER98225.1"/>
    <property type="molecule type" value="Genomic_DNA"/>
</dbReference>
<evidence type="ECO:0000313" key="5">
    <source>
        <dbReference type="Proteomes" id="UP000334990"/>
    </source>
</evidence>
<evidence type="ECO:0000256" key="2">
    <source>
        <dbReference type="SAM" id="Phobius"/>
    </source>
</evidence>
<feature type="compositionally biased region" description="Pro residues" evidence="1">
    <location>
        <begin position="121"/>
        <end position="133"/>
    </location>
</feature>
<evidence type="ECO:0000256" key="1">
    <source>
        <dbReference type="SAM" id="MobiDB-lite"/>
    </source>
</evidence>
<keyword evidence="2" id="KW-1133">Transmembrane helix</keyword>
<keyword evidence="2" id="KW-0472">Membrane</keyword>
<evidence type="ECO:0000313" key="4">
    <source>
        <dbReference type="EMBL" id="GER98225.1"/>
    </source>
</evidence>
<feature type="transmembrane region" description="Helical" evidence="2">
    <location>
        <begin position="54"/>
        <end position="75"/>
    </location>
</feature>
<dbReference type="InterPro" id="IPR032806">
    <property type="entry name" value="YbfD_N"/>
</dbReference>
<keyword evidence="2" id="KW-0812">Transmembrane</keyword>
<reference evidence="4 5" key="1">
    <citation type="submission" date="2019-10" db="EMBL/GenBank/DDBJ databases">
        <title>Whole genome shotgun sequence of Acrocarpospora corrugata NBRC 13972.</title>
        <authorList>
            <person name="Ichikawa N."/>
            <person name="Kimura A."/>
            <person name="Kitahashi Y."/>
            <person name="Komaki H."/>
            <person name="Oguchi A."/>
        </authorList>
    </citation>
    <scope>NUCLEOTIDE SEQUENCE [LARGE SCALE GENOMIC DNA]</scope>
    <source>
        <strain evidence="4 5">NBRC 13972</strain>
    </source>
</reference>
<feature type="region of interest" description="Disordered" evidence="1">
    <location>
        <begin position="85"/>
        <end position="142"/>
    </location>
</feature>
<evidence type="ECO:0000259" key="3">
    <source>
        <dbReference type="Pfam" id="PF13808"/>
    </source>
</evidence>
<feature type="domain" description="H repeat-associated protein N-terminal" evidence="3">
    <location>
        <begin position="38"/>
        <end position="87"/>
    </location>
</feature>
<dbReference type="AlphaFoldDB" id="A0A5M3VNJ7"/>
<sequence length="142" mass="15183">MPPVLSAITTIVSDADQHEDSAADNGPKMDLTDLRQVWAQIPDPRDPRGRRHSLVVILALVQAAIVSGAVSYAAIRHWIRKAPQPVLNNSEPGVISGPATAKPRVPTPCAARSRRSRPHTSTPPTPLTEPPSWPASTTIPTS</sequence>
<gene>
    <name evidence="4" type="ORF">Acor_02870</name>
</gene>
<dbReference type="Proteomes" id="UP000334990">
    <property type="component" value="Unassembled WGS sequence"/>
</dbReference>
<dbReference type="Pfam" id="PF13808">
    <property type="entry name" value="DDE_Tnp_1_assoc"/>
    <property type="match status" value="1"/>
</dbReference>
<accession>A0A5M3VNJ7</accession>
<proteinExistence type="predicted"/>
<name>A0A5M3VNJ7_9ACTN</name>
<organism evidence="4 5">
    <name type="scientific">Acrocarpospora corrugata</name>
    <dbReference type="NCBI Taxonomy" id="35763"/>
    <lineage>
        <taxon>Bacteria</taxon>
        <taxon>Bacillati</taxon>
        <taxon>Actinomycetota</taxon>
        <taxon>Actinomycetes</taxon>
        <taxon>Streptosporangiales</taxon>
        <taxon>Streptosporangiaceae</taxon>
        <taxon>Acrocarpospora</taxon>
    </lineage>
</organism>
<keyword evidence="5" id="KW-1185">Reference proteome</keyword>
<comment type="caution">
    <text evidence="4">The sequence shown here is derived from an EMBL/GenBank/DDBJ whole genome shotgun (WGS) entry which is preliminary data.</text>
</comment>
<protein>
    <recommendedName>
        <fullName evidence="3">H repeat-associated protein N-terminal domain-containing protein</fullName>
    </recommendedName>
</protein>